<organism evidence="1 2">
    <name type="scientific">Mesoplasma melaleucae</name>
    <dbReference type="NCBI Taxonomy" id="81459"/>
    <lineage>
        <taxon>Bacteria</taxon>
        <taxon>Bacillati</taxon>
        <taxon>Mycoplasmatota</taxon>
        <taxon>Mollicutes</taxon>
        <taxon>Entomoplasmatales</taxon>
        <taxon>Entomoplasmataceae</taxon>
        <taxon>Mesoplasma</taxon>
    </lineage>
</organism>
<name>A0A2K8NZF2_9MOLU</name>
<reference evidence="1 2" key="1">
    <citation type="submission" date="2017-11" db="EMBL/GenBank/DDBJ databases">
        <title>Genome sequence of Entomoplasma melaleucae M1 (ATCC 49191).</title>
        <authorList>
            <person name="Lo W.-S."/>
            <person name="Gasparich G.E."/>
            <person name="Kuo C.-H."/>
        </authorList>
    </citation>
    <scope>NUCLEOTIDE SEQUENCE [LARGE SCALE GENOMIC DNA]</scope>
    <source>
        <strain evidence="1 2">M1</strain>
    </source>
</reference>
<dbReference type="RefSeq" id="WP_156932132.1">
    <property type="nucleotide sequence ID" value="NZ_CP024964.1"/>
</dbReference>
<dbReference type="KEGG" id="eml:EMELA_v1c05860"/>
<evidence type="ECO:0000313" key="2">
    <source>
        <dbReference type="Proteomes" id="UP000231896"/>
    </source>
</evidence>
<dbReference type="Proteomes" id="UP000231896">
    <property type="component" value="Chromosome"/>
</dbReference>
<evidence type="ECO:0000313" key="1">
    <source>
        <dbReference type="EMBL" id="ATZ18111.1"/>
    </source>
</evidence>
<sequence length="54" mass="6177">MTVEPKENSKVYTGKVTDVTFYTETFVADNLLTVITKTNLGKLDKATEQLWEQH</sequence>
<dbReference type="EMBL" id="CP024964">
    <property type="protein sequence ID" value="ATZ18111.1"/>
    <property type="molecule type" value="Genomic_DNA"/>
</dbReference>
<gene>
    <name evidence="1" type="ORF">EMELA_v1c05860</name>
</gene>
<proteinExistence type="predicted"/>
<accession>A0A2K8NZF2</accession>
<dbReference type="AlphaFoldDB" id="A0A2K8NZF2"/>
<protein>
    <submittedName>
        <fullName evidence="1">Uncharacterized protein</fullName>
    </submittedName>
</protein>
<dbReference type="STRING" id="1408435.GCA_000685885_01297"/>
<keyword evidence="2" id="KW-1185">Reference proteome</keyword>